<gene>
    <name evidence="6" type="ORF">IQ230_25380</name>
</gene>
<evidence type="ECO:0000313" key="7">
    <source>
        <dbReference type="Proteomes" id="UP000651156"/>
    </source>
</evidence>
<sequence length="157" mass="17458">MKSLIRYLVNGLPLVAIALVIAFVIYPKFVAPSAKLDGEERSNKIVNAPERRELPQSEEYQVINIHDGDTLTVQGNWGKQKIRLCGIDAPELDQPLGYESRDFARSLVASAGNNIILMPIEKDRYGRTVAEVFVALKDGQEKSLQEELLKSGLANSY</sequence>
<dbReference type="PROSITE" id="PS01123">
    <property type="entry name" value="TNASE_1"/>
    <property type="match status" value="1"/>
</dbReference>
<proteinExistence type="predicted"/>
<evidence type="ECO:0000259" key="5">
    <source>
        <dbReference type="PROSITE" id="PS50830"/>
    </source>
</evidence>
<dbReference type="PANTHER" id="PTHR12302">
    <property type="entry name" value="EBNA2 BINDING PROTEIN P100"/>
    <property type="match status" value="1"/>
</dbReference>
<keyword evidence="4" id="KW-1133">Transmembrane helix</keyword>
<evidence type="ECO:0000256" key="2">
    <source>
        <dbReference type="ARBA" id="ARBA00022759"/>
    </source>
</evidence>
<dbReference type="InterPro" id="IPR010916">
    <property type="entry name" value="TonB_box_CS"/>
</dbReference>
<feature type="transmembrane region" description="Helical" evidence="4">
    <location>
        <begin position="7"/>
        <end position="26"/>
    </location>
</feature>
<organism evidence="6 7">
    <name type="scientific">Gloeocapsopsis crepidinum LEGE 06123</name>
    <dbReference type="NCBI Taxonomy" id="588587"/>
    <lineage>
        <taxon>Bacteria</taxon>
        <taxon>Bacillati</taxon>
        <taxon>Cyanobacteriota</taxon>
        <taxon>Cyanophyceae</taxon>
        <taxon>Oscillatoriophycideae</taxon>
        <taxon>Chroococcales</taxon>
        <taxon>Chroococcaceae</taxon>
        <taxon>Gloeocapsopsis</taxon>
    </lineage>
</organism>
<keyword evidence="3" id="KW-0378">Hydrolase</keyword>
<keyword evidence="4" id="KW-0812">Transmembrane</keyword>
<dbReference type="PANTHER" id="PTHR12302:SF3">
    <property type="entry name" value="SERINE_THREONINE-PROTEIN KINASE 31"/>
    <property type="match status" value="1"/>
</dbReference>
<keyword evidence="4" id="KW-0472">Membrane</keyword>
<dbReference type="SMART" id="SM00318">
    <property type="entry name" value="SNc"/>
    <property type="match status" value="1"/>
</dbReference>
<dbReference type="PROSITE" id="PS01284">
    <property type="entry name" value="TNASE_2"/>
    <property type="match status" value="1"/>
</dbReference>
<evidence type="ECO:0000313" key="6">
    <source>
        <dbReference type="EMBL" id="MBE9193593.1"/>
    </source>
</evidence>
<dbReference type="Proteomes" id="UP000651156">
    <property type="component" value="Unassembled WGS sequence"/>
</dbReference>
<dbReference type="Pfam" id="PF00565">
    <property type="entry name" value="SNase"/>
    <property type="match status" value="1"/>
</dbReference>
<dbReference type="InterPro" id="IPR016071">
    <property type="entry name" value="Staphylococal_nuclease_OB-fold"/>
</dbReference>
<evidence type="ECO:0000256" key="4">
    <source>
        <dbReference type="SAM" id="Phobius"/>
    </source>
</evidence>
<dbReference type="InterPro" id="IPR035437">
    <property type="entry name" value="SNase_OB-fold_sf"/>
</dbReference>
<protein>
    <submittedName>
        <fullName evidence="6">Thermonuclease family protein</fullName>
    </submittedName>
</protein>
<evidence type="ECO:0000256" key="1">
    <source>
        <dbReference type="ARBA" id="ARBA00022722"/>
    </source>
</evidence>
<accession>A0ABR9UZ54</accession>
<evidence type="ECO:0000256" key="3">
    <source>
        <dbReference type="ARBA" id="ARBA00022801"/>
    </source>
</evidence>
<dbReference type="InterPro" id="IPR002071">
    <property type="entry name" value="Thermonucl_AS"/>
</dbReference>
<dbReference type="PROSITE" id="PS50830">
    <property type="entry name" value="TNASE_3"/>
    <property type="match status" value="1"/>
</dbReference>
<keyword evidence="2" id="KW-0255">Endonuclease</keyword>
<dbReference type="PROSITE" id="PS00430">
    <property type="entry name" value="TONB_DEPENDENT_REC_1"/>
    <property type="match status" value="1"/>
</dbReference>
<dbReference type="Gene3D" id="2.40.50.90">
    <property type="match status" value="1"/>
</dbReference>
<keyword evidence="1" id="KW-0540">Nuclease</keyword>
<dbReference type="RefSeq" id="WP_193934969.1">
    <property type="nucleotide sequence ID" value="NZ_CAWPMZ010000010.1"/>
</dbReference>
<keyword evidence="7" id="KW-1185">Reference proteome</keyword>
<name>A0ABR9UZ54_9CHRO</name>
<feature type="domain" description="TNase-like" evidence="5">
    <location>
        <begin position="56"/>
        <end position="157"/>
    </location>
</feature>
<dbReference type="EMBL" id="JADEWN010000108">
    <property type="protein sequence ID" value="MBE9193593.1"/>
    <property type="molecule type" value="Genomic_DNA"/>
</dbReference>
<dbReference type="SUPFAM" id="SSF50199">
    <property type="entry name" value="Staphylococcal nuclease"/>
    <property type="match status" value="1"/>
</dbReference>
<reference evidence="6 7" key="1">
    <citation type="submission" date="2020-10" db="EMBL/GenBank/DDBJ databases">
        <authorList>
            <person name="Castelo-Branco R."/>
            <person name="Eusebio N."/>
            <person name="Adriana R."/>
            <person name="Vieira A."/>
            <person name="Brugerolle De Fraissinette N."/>
            <person name="Rezende De Castro R."/>
            <person name="Schneider M.P."/>
            <person name="Vasconcelos V."/>
            <person name="Leao P.N."/>
        </authorList>
    </citation>
    <scope>NUCLEOTIDE SEQUENCE [LARGE SCALE GENOMIC DNA]</scope>
    <source>
        <strain evidence="6 7">LEGE 06123</strain>
    </source>
</reference>
<comment type="caution">
    <text evidence="6">The sequence shown here is derived from an EMBL/GenBank/DDBJ whole genome shotgun (WGS) entry which is preliminary data.</text>
</comment>